<evidence type="ECO:0000313" key="4">
    <source>
        <dbReference type="Proteomes" id="UP000315700"/>
    </source>
</evidence>
<keyword evidence="4" id="KW-1185">Reference proteome</keyword>
<name>A0A517SFE5_9PLAN</name>
<reference evidence="3 4" key="1">
    <citation type="submission" date="2019-02" db="EMBL/GenBank/DDBJ databases">
        <title>Deep-cultivation of Planctomycetes and their phenomic and genomic characterization uncovers novel biology.</title>
        <authorList>
            <person name="Wiegand S."/>
            <person name="Jogler M."/>
            <person name="Boedeker C."/>
            <person name="Pinto D."/>
            <person name="Vollmers J."/>
            <person name="Rivas-Marin E."/>
            <person name="Kohn T."/>
            <person name="Peeters S.H."/>
            <person name="Heuer A."/>
            <person name="Rast P."/>
            <person name="Oberbeckmann S."/>
            <person name="Bunk B."/>
            <person name="Jeske O."/>
            <person name="Meyerdierks A."/>
            <person name="Storesund J.E."/>
            <person name="Kallscheuer N."/>
            <person name="Luecker S."/>
            <person name="Lage O.M."/>
            <person name="Pohl T."/>
            <person name="Merkel B.J."/>
            <person name="Hornburger P."/>
            <person name="Mueller R.-W."/>
            <person name="Bruemmer F."/>
            <person name="Labrenz M."/>
            <person name="Spormann A.M."/>
            <person name="Op den Camp H."/>
            <person name="Overmann J."/>
            <person name="Amann R."/>
            <person name="Jetten M.S.M."/>
            <person name="Mascher T."/>
            <person name="Medema M.H."/>
            <person name="Devos D.P."/>
            <person name="Kaster A.-K."/>
            <person name="Ovreas L."/>
            <person name="Rohde M."/>
            <person name="Galperin M.Y."/>
            <person name="Jogler C."/>
        </authorList>
    </citation>
    <scope>NUCLEOTIDE SEQUENCE [LARGE SCALE GENOMIC DNA]</scope>
    <source>
        <strain evidence="3 4">Pan44</strain>
    </source>
</reference>
<organism evidence="3 4">
    <name type="scientific">Caulifigura coniformis</name>
    <dbReference type="NCBI Taxonomy" id="2527983"/>
    <lineage>
        <taxon>Bacteria</taxon>
        <taxon>Pseudomonadati</taxon>
        <taxon>Planctomycetota</taxon>
        <taxon>Planctomycetia</taxon>
        <taxon>Planctomycetales</taxon>
        <taxon>Planctomycetaceae</taxon>
        <taxon>Caulifigura</taxon>
    </lineage>
</organism>
<dbReference type="Proteomes" id="UP000315700">
    <property type="component" value="Chromosome"/>
</dbReference>
<dbReference type="OrthoDB" id="283946at2"/>
<dbReference type="EMBL" id="CP036271">
    <property type="protein sequence ID" value="QDT54810.1"/>
    <property type="molecule type" value="Genomic_DNA"/>
</dbReference>
<feature type="region of interest" description="Disordered" evidence="1">
    <location>
        <begin position="358"/>
        <end position="380"/>
    </location>
</feature>
<accession>A0A517SFE5</accession>
<dbReference type="InParanoid" id="A0A517SFE5"/>
<proteinExistence type="predicted"/>
<gene>
    <name evidence="3" type="ORF">Pan44_28480</name>
</gene>
<protein>
    <recommendedName>
        <fullName evidence="2">Helix-turn-helix domain-containing protein</fullName>
    </recommendedName>
</protein>
<evidence type="ECO:0000313" key="3">
    <source>
        <dbReference type="EMBL" id="QDT54810.1"/>
    </source>
</evidence>
<feature type="region of interest" description="Disordered" evidence="1">
    <location>
        <begin position="222"/>
        <end position="279"/>
    </location>
</feature>
<evidence type="ECO:0000259" key="2">
    <source>
        <dbReference type="Pfam" id="PF12728"/>
    </source>
</evidence>
<dbReference type="InterPro" id="IPR041657">
    <property type="entry name" value="HTH_17"/>
</dbReference>
<sequence length="501" mass="52796">MSKKYLSLDEAASMLGMPREEITRLREKGDLRGFADRGTWKFKVEDIENLGRSRQADSDPEVPMMLDESESGDAIVVEDEFPDLFAEPAAPEDSSSDRNLLSNSDSDVRLILDDDLADVVKDELGDSDSDVNLVGDAGDSDSDVKLADDATVREISMPDSDSDVKLAMPAEDAIQLDRSDSDVQLLPDSGSIGHASDSDVAILGSDSAVSLDFGDAARNDSVLPDDIDLGPTSSGILSSGSGIGIRPNDSGIALDDDDEGITLASPSGAGPGSGISLADDSGISLSAADSGISLSAADSGISLEAVADSGISLEDSREYTGTVPMMNVVDDDDEDAAPTTKFEMPAMDDDSAFEIKTSKGKKGTKKDTAETGVLDLSDDEGSLDDAVFDVDESADDSSAELDMSDDLVEDDEEVEELDVFDADEAFEGDEDADLEAAPVGRRAAAAAEPEWPTWVNVVAGLATVTSLLCTFIAFDLVRSMWLWGDRPAEPGFFLGLVSKMF</sequence>
<feature type="domain" description="Helix-turn-helix" evidence="2">
    <location>
        <begin position="5"/>
        <end position="48"/>
    </location>
</feature>
<dbReference type="RefSeq" id="WP_145030635.1">
    <property type="nucleotide sequence ID" value="NZ_CP036271.1"/>
</dbReference>
<dbReference type="AlphaFoldDB" id="A0A517SFE5"/>
<dbReference type="KEGG" id="ccos:Pan44_28480"/>
<dbReference type="Pfam" id="PF12728">
    <property type="entry name" value="HTH_17"/>
    <property type="match status" value="1"/>
</dbReference>
<evidence type="ECO:0000256" key="1">
    <source>
        <dbReference type="SAM" id="MobiDB-lite"/>
    </source>
</evidence>